<accession>A0A8H5ZLZ5</accession>
<dbReference type="Proteomes" id="UP000624244">
    <property type="component" value="Unassembled WGS sequence"/>
</dbReference>
<organism evidence="2 3">
    <name type="scientific">Cochliobolus sativus</name>
    <name type="common">Common root rot and spot blotch fungus</name>
    <name type="synonym">Bipolaris sorokiniana</name>
    <dbReference type="NCBI Taxonomy" id="45130"/>
    <lineage>
        <taxon>Eukaryota</taxon>
        <taxon>Fungi</taxon>
        <taxon>Dikarya</taxon>
        <taxon>Ascomycota</taxon>
        <taxon>Pezizomycotina</taxon>
        <taxon>Dothideomycetes</taxon>
        <taxon>Pleosporomycetidae</taxon>
        <taxon>Pleosporales</taxon>
        <taxon>Pleosporineae</taxon>
        <taxon>Pleosporaceae</taxon>
        <taxon>Bipolaris</taxon>
    </lineage>
</organism>
<dbReference type="AlphaFoldDB" id="A0A8H5ZLZ5"/>
<feature type="region of interest" description="Disordered" evidence="1">
    <location>
        <begin position="1"/>
        <end position="92"/>
    </location>
</feature>
<dbReference type="EMBL" id="WNKQ01000007">
    <property type="protein sequence ID" value="KAF5850168.1"/>
    <property type="molecule type" value="Genomic_DNA"/>
</dbReference>
<name>A0A8H5ZLZ5_COCSA</name>
<comment type="caution">
    <text evidence="2">The sequence shown here is derived from an EMBL/GenBank/DDBJ whole genome shotgun (WGS) entry which is preliminary data.</text>
</comment>
<sequence>MEATTPPDWKPSWNGRRSGPWTNQPMPGLSRRLGGVGGVGGERREGAVGEVGRSYGSHDSFPGAEAVAGPRTTTRPSTRTLAPSHPYALSSRTERPFVSVNRIGTLSSRNTAPLRWPSRNCTPSLACEAADRRRSVSGRWRARGRSERAGVEGWQGLGLRIRRCGGGSAVVCSCIVPAVDAPLDQSAVRPMWGKTAWRIRSGLFDSTTAACPAPLIPPLLPQRPFRSRRRLHNSASAAFNSSLLFCAASRTHTPACTSFFYRHCVDAGRSASRARCQPPTPNAFKGAPTLLDVQYRNSRMLCHAMPCHALAILAPRCSPAAIAATLHYSAGGHVANQALKQTCTMDSGRKCKRGYMPIHPMHIPIPLDPPCHCRALAYEGKKNGTGGDVQLIALENVAPWAVAVFVATGRRRCPAAPAGKAMQASCSCIMADVPA</sequence>
<proteinExistence type="predicted"/>
<evidence type="ECO:0000256" key="1">
    <source>
        <dbReference type="SAM" id="MobiDB-lite"/>
    </source>
</evidence>
<protein>
    <submittedName>
        <fullName evidence="2">Uncharacterized protein</fullName>
    </submittedName>
</protein>
<evidence type="ECO:0000313" key="2">
    <source>
        <dbReference type="EMBL" id="KAF5850168.1"/>
    </source>
</evidence>
<feature type="compositionally biased region" description="Low complexity" evidence="1">
    <location>
        <begin position="70"/>
        <end position="80"/>
    </location>
</feature>
<reference evidence="2" key="1">
    <citation type="submission" date="2019-11" db="EMBL/GenBank/DDBJ databases">
        <title>Bipolaris sorokiniana Genome sequencing.</title>
        <authorList>
            <person name="Wang H."/>
        </authorList>
    </citation>
    <scope>NUCLEOTIDE SEQUENCE</scope>
</reference>
<gene>
    <name evidence="2" type="ORF">GGP41_002387</name>
</gene>
<evidence type="ECO:0000313" key="3">
    <source>
        <dbReference type="Proteomes" id="UP000624244"/>
    </source>
</evidence>